<evidence type="ECO:0000256" key="1">
    <source>
        <dbReference type="SAM" id="MobiDB-lite"/>
    </source>
</evidence>
<feature type="compositionally biased region" description="Low complexity" evidence="1">
    <location>
        <begin position="1678"/>
        <end position="1689"/>
    </location>
</feature>
<feature type="compositionally biased region" description="Basic and acidic residues" evidence="1">
    <location>
        <begin position="2000"/>
        <end position="2009"/>
    </location>
</feature>
<feature type="region of interest" description="Disordered" evidence="1">
    <location>
        <begin position="2771"/>
        <end position="2792"/>
    </location>
</feature>
<feature type="region of interest" description="Disordered" evidence="1">
    <location>
        <begin position="294"/>
        <end position="326"/>
    </location>
</feature>
<accession>A0A163JIF3</accession>
<dbReference type="STRING" id="4829.A0A163JIF3"/>
<dbReference type="InterPro" id="IPR019449">
    <property type="entry name" value="FMP27_WPPW_RBG"/>
</dbReference>
<dbReference type="EMBL" id="LT553527">
    <property type="protein sequence ID" value="SAM01501.1"/>
    <property type="molecule type" value="Genomic_DNA"/>
</dbReference>
<feature type="compositionally biased region" description="Low complexity" evidence="1">
    <location>
        <begin position="2556"/>
        <end position="2568"/>
    </location>
</feature>
<feature type="domain" description="FMP27 WPPW motif-containing RBG unit" evidence="5">
    <location>
        <begin position="1657"/>
        <end position="2179"/>
    </location>
</feature>
<evidence type="ECO:0000259" key="3">
    <source>
        <dbReference type="SMART" id="SM01214"/>
    </source>
</evidence>
<feature type="compositionally biased region" description="Polar residues" evidence="1">
    <location>
        <begin position="2038"/>
        <end position="2050"/>
    </location>
</feature>
<dbReference type="Pfam" id="PF10344">
    <property type="entry name" value="Hobbit"/>
    <property type="match status" value="1"/>
</dbReference>
<dbReference type="InterPro" id="IPR019441">
    <property type="entry name" value="FMP27/BLTP2/Hobbit_GFWDK_RBG"/>
</dbReference>
<feature type="chain" id="PRO_5007843380" description="FMP27 GFWDK domain-containing protein" evidence="2">
    <location>
        <begin position="20"/>
        <end position="2827"/>
    </location>
</feature>
<feature type="domain" description="FMP27/BLTP2/Hobbit GFWDK motif-containing RBG unit" evidence="3">
    <location>
        <begin position="1275"/>
        <end position="1417"/>
    </location>
</feature>
<organism evidence="6">
    <name type="scientific">Absidia glauca</name>
    <name type="common">Pin mould</name>
    <dbReference type="NCBI Taxonomy" id="4829"/>
    <lineage>
        <taxon>Eukaryota</taxon>
        <taxon>Fungi</taxon>
        <taxon>Fungi incertae sedis</taxon>
        <taxon>Mucoromycota</taxon>
        <taxon>Mucoromycotina</taxon>
        <taxon>Mucoromycetes</taxon>
        <taxon>Mucorales</taxon>
        <taxon>Cunninghamellaceae</taxon>
        <taxon>Absidia</taxon>
    </lineage>
</organism>
<feature type="compositionally biased region" description="Polar residues" evidence="1">
    <location>
        <begin position="1107"/>
        <end position="1123"/>
    </location>
</feature>
<feature type="region of interest" description="Disordered" evidence="1">
    <location>
        <begin position="2556"/>
        <end position="2646"/>
    </location>
</feature>
<feature type="compositionally biased region" description="Low complexity" evidence="1">
    <location>
        <begin position="536"/>
        <end position="549"/>
    </location>
</feature>
<dbReference type="InParanoid" id="A0A163JIF3"/>
<dbReference type="InterPro" id="IPR045167">
    <property type="entry name" value="Hobbit"/>
</dbReference>
<feature type="compositionally biased region" description="Polar residues" evidence="1">
    <location>
        <begin position="2597"/>
        <end position="2615"/>
    </location>
</feature>
<proteinExistence type="predicted"/>
<feature type="region of interest" description="Disordered" evidence="1">
    <location>
        <begin position="1099"/>
        <end position="1123"/>
    </location>
</feature>
<feature type="region of interest" description="Disordered" evidence="1">
    <location>
        <begin position="2372"/>
        <end position="2404"/>
    </location>
</feature>
<keyword evidence="7" id="KW-1185">Reference proteome</keyword>
<feature type="compositionally biased region" description="Polar residues" evidence="1">
    <location>
        <begin position="2774"/>
        <end position="2783"/>
    </location>
</feature>
<feature type="compositionally biased region" description="Low complexity" evidence="1">
    <location>
        <begin position="2384"/>
        <end position="2402"/>
    </location>
</feature>
<evidence type="ECO:0000313" key="6">
    <source>
        <dbReference type="EMBL" id="SAM01501.1"/>
    </source>
</evidence>
<feature type="compositionally biased region" description="Basic and acidic residues" evidence="1">
    <location>
        <begin position="294"/>
        <end position="307"/>
    </location>
</feature>
<evidence type="ECO:0000313" key="7">
    <source>
        <dbReference type="Proteomes" id="UP000078561"/>
    </source>
</evidence>
<feature type="compositionally biased region" description="Polar residues" evidence="1">
    <location>
        <begin position="308"/>
        <end position="326"/>
    </location>
</feature>
<dbReference type="PANTHER" id="PTHR15678:SF6">
    <property type="entry name" value="BRIDGE-LIKE LIPID TRANSFER PROTEIN FAMILY MEMBER 2"/>
    <property type="match status" value="1"/>
</dbReference>
<dbReference type="SMART" id="SM01215">
    <property type="entry name" value="Fmp27_SW"/>
    <property type="match status" value="1"/>
</dbReference>
<dbReference type="FunCoup" id="A0A163JIF3">
    <property type="interactions" value="267"/>
</dbReference>
<feature type="compositionally biased region" description="Polar residues" evidence="1">
    <location>
        <begin position="2569"/>
        <end position="2586"/>
    </location>
</feature>
<dbReference type="SMART" id="SM01216">
    <property type="entry name" value="Fmp27_WPPW"/>
    <property type="match status" value="1"/>
</dbReference>
<dbReference type="OrthoDB" id="1562405at2759"/>
<dbReference type="InterPro" id="IPR019415">
    <property type="entry name" value="FMP27_SW_RBG"/>
</dbReference>
<evidence type="ECO:0000259" key="4">
    <source>
        <dbReference type="SMART" id="SM01215"/>
    </source>
</evidence>
<gene>
    <name evidence="6" type="primary">ABSGL_07242.1 scaffold 8717</name>
</gene>
<feature type="region of interest" description="Disordered" evidence="1">
    <location>
        <begin position="1985"/>
        <end position="2009"/>
    </location>
</feature>
<feature type="signal peptide" evidence="2">
    <location>
        <begin position="1"/>
        <end position="19"/>
    </location>
</feature>
<evidence type="ECO:0008006" key="8">
    <source>
        <dbReference type="Google" id="ProtNLM"/>
    </source>
</evidence>
<feature type="compositionally biased region" description="Low complexity" evidence="1">
    <location>
        <begin position="1985"/>
        <end position="1999"/>
    </location>
</feature>
<evidence type="ECO:0000256" key="2">
    <source>
        <dbReference type="SAM" id="SignalP"/>
    </source>
</evidence>
<name>A0A163JIF3_ABSGL</name>
<dbReference type="SMART" id="SM01214">
    <property type="entry name" value="Fmp27_GFWDK"/>
    <property type="match status" value="1"/>
</dbReference>
<feature type="region of interest" description="Disordered" evidence="1">
    <location>
        <begin position="2704"/>
        <end position="2726"/>
    </location>
</feature>
<feature type="domain" description="FMP27 SW motif-containing RBG unit" evidence="4">
    <location>
        <begin position="1132"/>
        <end position="1257"/>
    </location>
</feature>
<dbReference type="Proteomes" id="UP000078561">
    <property type="component" value="Unassembled WGS sequence"/>
</dbReference>
<feature type="region of interest" description="Disordered" evidence="1">
    <location>
        <begin position="536"/>
        <end position="555"/>
    </location>
</feature>
<reference evidence="6" key="1">
    <citation type="submission" date="2016-04" db="EMBL/GenBank/DDBJ databases">
        <authorList>
            <person name="Evans L.H."/>
            <person name="Alamgir A."/>
            <person name="Owens N."/>
            <person name="Weber N.D."/>
            <person name="Virtaneva K."/>
            <person name="Barbian K."/>
            <person name="Babar A."/>
            <person name="Rosenke K."/>
        </authorList>
    </citation>
    <scope>NUCLEOTIDE SEQUENCE [LARGE SCALE GENOMIC DNA]</scope>
    <source>
        <strain evidence="6">CBS 101.48</strain>
    </source>
</reference>
<sequence length="2827" mass="316859">MIHAWIFFLLVLVVVSLIAFKCLVSSSPQRQQRHHLTFRLGLFTVSDFCYSFNGESPWSLTIQHLQLLISPPRTKHARWVTLSMQGISLTFSSSSSTPRPPSIGHSSIARLKHRFTNGWQGSRCGTISKIMLRGLKSGCTVPIQWCMALLTGYVKLQMGNVSLNWLTSKGMHYCLHLTSLNCQSTLFNIVDHETAAPQVYSMKHTQHVFCDKQINVSLVLDHPHLSVMSTLHGDSDNWQSIMQTDCFPLTTAFTLTPNCVTLLGLNLFCGINSLSIFILPLLLQHSHADHAEKIHQQDPVVKHKTTDSETNSFHPTNDQPSKTAPSLKSCQGAVEIGELLLVCNSPDNSLFHSQLTFVDVTLTSSSTTASTHQTHSLDMTVDSMTYSLVDAAFDDDDHTLNLLSTSVLSVQTSIRSSPINQTDMDNTTQLVVTLNNPILAVDIVKRSLLESWISQFSTYLSSPTRQHSSTANDGMANLLGHSLPSLDMSLVLISPKVHLQHLLPRDNQLALGMQGIFHCKSVRYLLSGEYDSPNITSPLPSPASSTTSLNVPSSRRKRSANLIQRIKAPSSSSSSIKSGISPLTSGTPGNISVYKTTFWLNIDNMRVDYWQHHQWIPWVASKHLDVAIKTELAPLATPQASLLDRITDVELQTTMDRSMMYLCDGSLEMDPLIYWTALLSPLLSLGTSRATAPDDTTPRHSFSPPLLQLYRRCTASFSMLKTTLWMVAMDTKEAAMQRAPPEGYLANTPSHDMVTTLQFSMEKLTLDLENNCNETVHDLGNICVSLDRLALTQQTAALTHDDPWGDDAPPMAVLAWLSRLQVTLSLKSAVPFLVGVDIKVRKIAVRYSLGNHYAVLLVINALHRLAASKNDTNSSPMATVDKFKSQVFRLDVHVFLPGENELYLRADDLATFWRPALENKHSNNGLFSVTNITLLGVSPTTTLFGRDDDGKKKWEALLELDDVEWVVDSLFASPAMKPETTLRMTKAAIRIPYGYVLAPVLENTVNLVKGIRELHGRLLADTAYYTYIGPIARNTPIQLPTITIKCDQVILRLDDDPFEAKLRQIFRVGQSEQIRRMNLEAEFEKEKVRYQALKSSAGSSYSKRSTTKPTSISATYSPPDTNTTLAEEHIDTARQRLWAIHSDTWIRNIQLYQQKETAENDQLRQADYRYRCVVECLDAAYDDATNDDDDDDVGQLSSLFCLHILPLPLHAPLAQLSMDTSIITLSQDNGLFPLDDTVQFVNTMGDGVPLDSDFSFLIPFCLNWQAGETVVQVRDYPLPLLRVPTQDSVAWSLRGNYVVADDLGVKDGSRIIPLAIAPRYNMQVVRTASPTKFYSCVDYTISTSALSSLCWSISYQPAIQDIAQVLEGITPAPVDPSAKIGFWDKLRLVVHTRTKVTFAGGGDVAFVAKGTRDPYTLVGSGAGMAKLWRGNVVWYLGYSNPQQEFTQIQSDSYILGVPDLIRGGFLVAPRVGDHPRFLKTAIKLAGGVQMGIGCHLERMCSSGCLVCGNDQSCRFLTFKPHHQVVFKSCDSVGDAYHDAYAGFRSDFIHLSISITKSPTSDGTSDDTTVNAMHLTPHFVSHFRQWYGLFGGPLSLPIRPGPLFQLLRGLEDPPVKFGRHLQSLKYKILIQPMAFGYFCMLDERRDEGTKGVGVDAVGLKANVSHFCVDVHQRRKHQPGHSPVLSSPSSSGTGGRGEDELYRTKSNWPLHEVEIQLRTVDLRAIYTTNTPFAPHHQAKDDIDFINSKHGNPRWIDPDDFRELGLEVDGAAIAATATALPFAYSPCVDYVKRLDPIWVERNRHLKNTHACSMGSAKGALDTQLDYLSRRIGIVEEQLGLHQQYLEDLEMRLSKNAYSVDLVEEANETISFISKLNSRWHLLSRYIQKISHLATTQGPSSSPLTSNASTDGDEHSLKQWEHMMGRFKERYTIHDPQIIWTSAVHDIVNRWRDSRNHYYIQTYNISSRATQLLRELVEKCTMHEYQQYYGGHQQRPSTSSSSSRNDKKNIPHHGMDSHAAQVLLNKLIADRDHHFVVDNETGRQQQKQPYTAPSSGGGDDSDNNPKYQLDQIPDGYGSENMTLIDLWNPQVFLQSNTRQDCGILVANERVQVKQFEIIETGNSDVDTCAVKKRTVASVEAVQLFVTKRGTLDKVDLLLDGHFGVNLKHSVNDLLSPWIPPEMFMDDYIDQHHTARFTRFGSDSNITGTIQYDRHNPIRSSSAYQSNSNHYQPWDDQCNSTHLHFPNFDFTADPHQYSVLYQVVGDIILFKKEPRHLERTDRLRDITFSIYANGDSPQKTLEDVMDLQTKIRHFSHLYHDYHRQLIIQSACLDSDDDDDRGSTAQLQQRYQSARQHLVTYQEALFLLMQSFKQMMDKYQQHEPPSNLNDSTNEASSPSSPNSAYDTSGNDYTTTAVSKVKISVKALVWKMLQNDGSPFSQWNLTNTSYVLICNKDQSLCHTLEIDKLLVKNTSPSPVFKQVVGPFLESPPGLPIPDFSRHKMIYGRLVSLKPVGGIPVIQQLEINLFPLRLQLTYDFWRSFVGYLFPPAPSPSPLAFDSLLDTQQQQQQQQQQLRNETSVHPLDASSTLPQQDAAGLWSGEASRSSPSLSTHRKPSSVTAPPSKRASWILMGGSSLKPPSLRKRSTSDPYENTKDDVVIMKQRASKNRTFILIKIHSAKHCLSFQGTKNIYDLKNFCFRQPNLEYRNKTWSCDPGSQQPPSDTELPPSSLDSKTVQELGIDNWFNHDDNDDMDDDDVDDGGNSIHSELYMLTTYPDDIQPTTSESMGGQTDDDRDMVSLRSKDVIIESPVSLSDSEVELRRPDGLFGKTISR</sequence>
<protein>
    <recommendedName>
        <fullName evidence="8">FMP27 GFWDK domain-containing protein</fullName>
    </recommendedName>
</protein>
<feature type="region of interest" description="Disordered" evidence="1">
    <location>
        <begin position="2033"/>
        <end position="2068"/>
    </location>
</feature>
<feature type="region of interest" description="Disordered" evidence="1">
    <location>
        <begin position="1670"/>
        <end position="1701"/>
    </location>
</feature>
<dbReference type="PANTHER" id="PTHR15678">
    <property type="entry name" value="ANTIGEN MLAA-22-RELATED"/>
    <property type="match status" value="1"/>
</dbReference>
<keyword evidence="2" id="KW-0732">Signal</keyword>
<evidence type="ECO:0000259" key="5">
    <source>
        <dbReference type="SMART" id="SM01216"/>
    </source>
</evidence>
<feature type="compositionally biased region" description="Polar residues" evidence="1">
    <location>
        <begin position="2704"/>
        <end position="2716"/>
    </location>
</feature>